<evidence type="ECO:0000256" key="2">
    <source>
        <dbReference type="ARBA" id="ARBA00022801"/>
    </source>
</evidence>
<keyword evidence="3 5" id="KW-0269">Exonuclease</keyword>
<dbReference type="AlphaFoldDB" id="A4B9Q7"/>
<dbReference type="Pfam" id="PF00929">
    <property type="entry name" value="RNase_T"/>
    <property type="match status" value="1"/>
</dbReference>
<evidence type="ECO:0000313" key="5">
    <source>
        <dbReference type="EMBL" id="EAR11358.1"/>
    </source>
</evidence>
<sequence>MVNWFRKQRPAWPDARVLVLDLEMTGLNAQEDSIISAGWVVIEQGRIELSLAGHQYFQPTAMMASDVSASAHIHMITDHLLEQQGQPLGHWLQRLNGDLLADRWVFHHAPIDMAFLKMFSQRLDIVLPSVTIEDTVLLEQKRFSDLTLESQQQLSLTACRARHRLPAYRQHHALSDALATAELYLALMTDSQ</sequence>
<dbReference type="HOGENOM" id="CLU_047806_9_0_6"/>
<dbReference type="OrthoDB" id="5497329at2"/>
<protein>
    <submittedName>
        <fullName evidence="5">Putative DNA polymerase, exonuclease activity</fullName>
    </submittedName>
</protein>
<dbReference type="SUPFAM" id="SSF53098">
    <property type="entry name" value="Ribonuclease H-like"/>
    <property type="match status" value="1"/>
</dbReference>
<evidence type="ECO:0000259" key="4">
    <source>
        <dbReference type="SMART" id="SM00479"/>
    </source>
</evidence>
<dbReference type="RefSeq" id="WP_008044965.1">
    <property type="nucleotide sequence ID" value="NZ_CH724151.1"/>
</dbReference>
<dbReference type="CDD" id="cd06127">
    <property type="entry name" value="DEDDh"/>
    <property type="match status" value="1"/>
</dbReference>
<feature type="domain" description="Exonuclease" evidence="4">
    <location>
        <begin position="16"/>
        <end position="192"/>
    </location>
</feature>
<keyword evidence="6" id="KW-1185">Reference proteome</keyword>
<dbReference type="EMBL" id="AAOE01000001">
    <property type="protein sequence ID" value="EAR11358.1"/>
    <property type="molecule type" value="Genomic_DNA"/>
</dbReference>
<dbReference type="InterPro" id="IPR013520">
    <property type="entry name" value="Ribonucl_H"/>
</dbReference>
<gene>
    <name evidence="5" type="ORF">MED297_20762</name>
</gene>
<dbReference type="PANTHER" id="PTHR30231:SF4">
    <property type="entry name" value="PROTEIN NEN2"/>
    <property type="match status" value="1"/>
</dbReference>
<dbReference type="InterPro" id="IPR036397">
    <property type="entry name" value="RNaseH_sf"/>
</dbReference>
<dbReference type="GO" id="GO:0005829">
    <property type="term" value="C:cytosol"/>
    <property type="evidence" value="ECO:0007669"/>
    <property type="project" value="TreeGrafter"/>
</dbReference>
<dbReference type="Proteomes" id="UP000005953">
    <property type="component" value="Unassembled WGS sequence"/>
</dbReference>
<dbReference type="GO" id="GO:0003676">
    <property type="term" value="F:nucleic acid binding"/>
    <property type="evidence" value="ECO:0007669"/>
    <property type="project" value="InterPro"/>
</dbReference>
<evidence type="ECO:0000256" key="1">
    <source>
        <dbReference type="ARBA" id="ARBA00022722"/>
    </source>
</evidence>
<proteinExistence type="predicted"/>
<evidence type="ECO:0000256" key="3">
    <source>
        <dbReference type="ARBA" id="ARBA00022839"/>
    </source>
</evidence>
<keyword evidence="1" id="KW-0540">Nuclease</keyword>
<reference evidence="5 6" key="1">
    <citation type="submission" date="2006-02" db="EMBL/GenBank/DDBJ databases">
        <authorList>
            <person name="Pinhassi J."/>
            <person name="Pedros-Alio C."/>
            <person name="Ferriera S."/>
            <person name="Johnson J."/>
            <person name="Kravitz S."/>
            <person name="Halpern A."/>
            <person name="Remington K."/>
            <person name="Beeson K."/>
            <person name="Tran B."/>
            <person name="Rogers Y.-H."/>
            <person name="Friedman R."/>
            <person name="Venter J.C."/>
        </authorList>
    </citation>
    <scope>NUCLEOTIDE SEQUENCE [LARGE SCALE GENOMIC DNA]</scope>
    <source>
        <strain evidence="5 6">MED297</strain>
    </source>
</reference>
<keyword evidence="2" id="KW-0378">Hydrolase</keyword>
<dbReference type="GO" id="GO:0006259">
    <property type="term" value="P:DNA metabolic process"/>
    <property type="evidence" value="ECO:0007669"/>
    <property type="project" value="UniProtKB-ARBA"/>
</dbReference>
<dbReference type="SMART" id="SM00479">
    <property type="entry name" value="EXOIII"/>
    <property type="match status" value="1"/>
</dbReference>
<evidence type="ECO:0000313" key="6">
    <source>
        <dbReference type="Proteomes" id="UP000005953"/>
    </source>
</evidence>
<dbReference type="PANTHER" id="PTHR30231">
    <property type="entry name" value="DNA POLYMERASE III SUBUNIT EPSILON"/>
    <property type="match status" value="1"/>
</dbReference>
<dbReference type="GO" id="GO:0008408">
    <property type="term" value="F:3'-5' exonuclease activity"/>
    <property type="evidence" value="ECO:0007669"/>
    <property type="project" value="TreeGrafter"/>
</dbReference>
<dbReference type="InterPro" id="IPR012337">
    <property type="entry name" value="RNaseH-like_sf"/>
</dbReference>
<accession>A4B9Q7</accession>
<dbReference type="Gene3D" id="3.30.420.10">
    <property type="entry name" value="Ribonuclease H-like superfamily/Ribonuclease H"/>
    <property type="match status" value="1"/>
</dbReference>
<comment type="caution">
    <text evidence="5">The sequence shown here is derived from an EMBL/GenBank/DDBJ whole genome shotgun (WGS) entry which is preliminary data.</text>
</comment>
<name>A4B9Q7_9GAMM</name>
<dbReference type="STRING" id="314283.MED297_20762"/>
<organism evidence="5 6">
    <name type="scientific">Reinekea blandensis MED297</name>
    <dbReference type="NCBI Taxonomy" id="314283"/>
    <lineage>
        <taxon>Bacteria</taxon>
        <taxon>Pseudomonadati</taxon>
        <taxon>Pseudomonadota</taxon>
        <taxon>Gammaproteobacteria</taxon>
        <taxon>Oceanospirillales</taxon>
        <taxon>Saccharospirillaceae</taxon>
        <taxon>Reinekea</taxon>
    </lineage>
</organism>